<protein>
    <submittedName>
        <fullName evidence="1">Uncharacterized protein</fullName>
    </submittedName>
</protein>
<name>A0A382FZM3_9ZZZZ</name>
<evidence type="ECO:0000313" key="1">
    <source>
        <dbReference type="EMBL" id="SVB68420.1"/>
    </source>
</evidence>
<accession>A0A382FZM3</accession>
<proteinExistence type="predicted"/>
<organism evidence="1">
    <name type="scientific">marine metagenome</name>
    <dbReference type="NCBI Taxonomy" id="408172"/>
    <lineage>
        <taxon>unclassified sequences</taxon>
        <taxon>metagenomes</taxon>
        <taxon>ecological metagenomes</taxon>
    </lineage>
</organism>
<dbReference type="AlphaFoldDB" id="A0A382FZM3"/>
<sequence length="120" mass="14152">MDAHFKHKKVKDNAKYPGNWMTDDKRKKIELCFDSVEKIVSLKSALTRAVSNISVNLETAIERLEMNQFFLEGEPLADFKLKEGLIKVDNKDIEYIQRQYTDSLWETMQILLPHYRTTKE</sequence>
<dbReference type="EMBL" id="UINC01052740">
    <property type="protein sequence ID" value="SVB68420.1"/>
    <property type="molecule type" value="Genomic_DNA"/>
</dbReference>
<gene>
    <name evidence="1" type="ORF">METZ01_LOCUS221274</name>
</gene>
<reference evidence="1" key="1">
    <citation type="submission" date="2018-05" db="EMBL/GenBank/DDBJ databases">
        <authorList>
            <person name="Lanie J.A."/>
            <person name="Ng W.-L."/>
            <person name="Kazmierczak K.M."/>
            <person name="Andrzejewski T.M."/>
            <person name="Davidsen T.M."/>
            <person name="Wayne K.J."/>
            <person name="Tettelin H."/>
            <person name="Glass J.I."/>
            <person name="Rusch D."/>
            <person name="Podicherti R."/>
            <person name="Tsui H.-C.T."/>
            <person name="Winkler M.E."/>
        </authorList>
    </citation>
    <scope>NUCLEOTIDE SEQUENCE</scope>
</reference>